<evidence type="ECO:0000313" key="2">
    <source>
        <dbReference type="Proteomes" id="UP000002059"/>
    </source>
</evidence>
<gene>
    <name evidence="1" type="ORF">PAAG_11601</name>
</gene>
<dbReference type="RefSeq" id="XP_015703130.1">
    <property type="nucleotide sequence ID" value="XM_015847221.1"/>
</dbReference>
<protein>
    <submittedName>
        <fullName evidence="1">Uncharacterized protein</fullName>
    </submittedName>
</protein>
<organism evidence="1 2">
    <name type="scientific">Paracoccidioides lutzii (strain ATCC MYA-826 / Pb01)</name>
    <name type="common">Paracoccidioides brasiliensis</name>
    <dbReference type="NCBI Taxonomy" id="502779"/>
    <lineage>
        <taxon>Eukaryota</taxon>
        <taxon>Fungi</taxon>
        <taxon>Dikarya</taxon>
        <taxon>Ascomycota</taxon>
        <taxon>Pezizomycotina</taxon>
        <taxon>Eurotiomycetes</taxon>
        <taxon>Eurotiomycetidae</taxon>
        <taxon>Onygenales</taxon>
        <taxon>Ajellomycetaceae</taxon>
        <taxon>Paracoccidioides</taxon>
    </lineage>
</organism>
<accession>A0A0A2VL83</accession>
<dbReference type="Proteomes" id="UP000002059">
    <property type="component" value="Partially assembled WGS sequence"/>
</dbReference>
<sequence length="98" mass="11016">MANLSQGDRNAIGKYPLNNSLSHLQDLLQDTEKFYMTHPICYQELDQFAEAHGSAQKIDWRPLAPPTQPLGELIATRKVDVGFVNDPSATEDSICRWS</sequence>
<dbReference type="GeneID" id="26970541"/>
<dbReference type="KEGG" id="pbl:PAAG_11601"/>
<keyword evidence="2" id="KW-1185">Reference proteome</keyword>
<dbReference type="HOGENOM" id="CLU_2334208_0_0_1"/>
<reference evidence="1 2" key="1">
    <citation type="journal article" date="2011" name="PLoS Genet.">
        <title>Comparative genomic analysis of human fungal pathogens causing paracoccidioidomycosis.</title>
        <authorList>
            <person name="Desjardins C.A."/>
            <person name="Champion M.D."/>
            <person name="Holder J.W."/>
            <person name="Muszewska A."/>
            <person name="Goldberg J."/>
            <person name="Bailao A.M."/>
            <person name="Brigido M.M."/>
            <person name="Ferreira M.E."/>
            <person name="Garcia A.M."/>
            <person name="Grynberg M."/>
            <person name="Gujja S."/>
            <person name="Heiman D.I."/>
            <person name="Henn M.R."/>
            <person name="Kodira C.D."/>
            <person name="Leon-Narvaez H."/>
            <person name="Longo L.V."/>
            <person name="Ma L.J."/>
            <person name="Malavazi I."/>
            <person name="Matsuo A.L."/>
            <person name="Morais F.V."/>
            <person name="Pereira M."/>
            <person name="Rodriguez-Brito S."/>
            <person name="Sakthikumar S."/>
            <person name="Salem-Izacc S.M."/>
            <person name="Sykes S.M."/>
            <person name="Teixeira M.M."/>
            <person name="Vallejo M.C."/>
            <person name="Walter M.E."/>
            <person name="Yandava C."/>
            <person name="Young S."/>
            <person name="Zeng Q."/>
            <person name="Zucker J."/>
            <person name="Felipe M.S."/>
            <person name="Goldman G.H."/>
            <person name="Haas B.J."/>
            <person name="McEwen J.G."/>
            <person name="Nino-Vega G."/>
            <person name="Puccia R."/>
            <person name="San-Blas G."/>
            <person name="Soares C.M."/>
            <person name="Birren B.W."/>
            <person name="Cuomo C.A."/>
        </authorList>
    </citation>
    <scope>NUCLEOTIDE SEQUENCE [LARGE SCALE GENOMIC DNA]</scope>
    <source>
        <strain evidence="2">ATCC MYA-826 / Pb01</strain>
    </source>
</reference>
<evidence type="ECO:0000313" key="1">
    <source>
        <dbReference type="EMBL" id="KGQ01619.1"/>
    </source>
</evidence>
<dbReference type="EMBL" id="KN293998">
    <property type="protein sequence ID" value="KGQ01619.1"/>
    <property type="molecule type" value="Genomic_DNA"/>
</dbReference>
<dbReference type="AlphaFoldDB" id="A0A0A2VL83"/>
<name>A0A0A2VL83_PARBA</name>
<dbReference type="OrthoDB" id="5584477at2759"/>
<proteinExistence type="predicted"/>
<dbReference type="VEuPathDB" id="FungiDB:PAAG_11601"/>